<evidence type="ECO:0000259" key="3">
    <source>
        <dbReference type="Pfam" id="PF13539"/>
    </source>
</evidence>
<dbReference type="RefSeq" id="WP_315732091.1">
    <property type="nucleotide sequence ID" value="NZ_JAVYII010000002.1"/>
</dbReference>
<dbReference type="Gene3D" id="3.30.1380.10">
    <property type="match status" value="1"/>
</dbReference>
<dbReference type="InterPro" id="IPR039561">
    <property type="entry name" value="Peptidase_M15C"/>
</dbReference>
<evidence type="ECO:0000313" key="4">
    <source>
        <dbReference type="EMBL" id="MDT9592668.1"/>
    </source>
</evidence>
<sequence length="268" mass="28974">MSTTTGARRATAAATLLLVLAGCASGGDGADDGDAADAPTTSTSVAPSTPSTPTAPSTTTPAEPAQPPGPEPSRIVEVPQDQWNAMVAAGMVRPECPVSERTQLRRVELNYVDFSGQDQRGHLVVRDDTAETTQRIFDRIYEAGFPIERMEGVEVFDGDVAASLEANNTSAYNCRRADQINAPFGDSPHANGRAVDINPVQNPWVDLRCRCWTPGPENNERTPGPGKILQGETVWQIFADEGWIWQNIDVPDYMHFDTGYPSVPYVGW</sequence>
<feature type="chain" id="PRO_5047101343" evidence="2">
    <location>
        <begin position="31"/>
        <end position="268"/>
    </location>
</feature>
<organism evidence="4 5">
    <name type="scientific">Nocardioides imazamoxiresistens</name>
    <dbReference type="NCBI Taxonomy" id="3231893"/>
    <lineage>
        <taxon>Bacteria</taxon>
        <taxon>Bacillati</taxon>
        <taxon>Actinomycetota</taxon>
        <taxon>Actinomycetes</taxon>
        <taxon>Propionibacteriales</taxon>
        <taxon>Nocardioidaceae</taxon>
        <taxon>Nocardioides</taxon>
    </lineage>
</organism>
<accession>A0ABU3PTV7</accession>
<evidence type="ECO:0000256" key="2">
    <source>
        <dbReference type="SAM" id="SignalP"/>
    </source>
</evidence>
<feature type="region of interest" description="Disordered" evidence="1">
    <location>
        <begin position="23"/>
        <end position="75"/>
    </location>
</feature>
<gene>
    <name evidence="4" type="ORF">RDV89_06300</name>
</gene>
<comment type="caution">
    <text evidence="4">The sequence shown here is derived from an EMBL/GenBank/DDBJ whole genome shotgun (WGS) entry which is preliminary data.</text>
</comment>
<keyword evidence="5" id="KW-1185">Reference proteome</keyword>
<dbReference type="Proteomes" id="UP001268542">
    <property type="component" value="Unassembled WGS sequence"/>
</dbReference>
<keyword evidence="2" id="KW-0732">Signal</keyword>
<dbReference type="EMBL" id="JAVYII010000002">
    <property type="protein sequence ID" value="MDT9592668.1"/>
    <property type="molecule type" value="Genomic_DNA"/>
</dbReference>
<evidence type="ECO:0000313" key="5">
    <source>
        <dbReference type="Proteomes" id="UP001268542"/>
    </source>
</evidence>
<feature type="domain" description="Peptidase M15C" evidence="3">
    <location>
        <begin position="186"/>
        <end position="257"/>
    </location>
</feature>
<dbReference type="Pfam" id="PF13539">
    <property type="entry name" value="Peptidase_M15_4"/>
    <property type="match status" value="1"/>
</dbReference>
<dbReference type="SUPFAM" id="SSF55166">
    <property type="entry name" value="Hedgehog/DD-peptidase"/>
    <property type="match status" value="1"/>
</dbReference>
<feature type="compositionally biased region" description="Low complexity" evidence="1">
    <location>
        <begin position="36"/>
        <end position="63"/>
    </location>
</feature>
<evidence type="ECO:0000256" key="1">
    <source>
        <dbReference type="SAM" id="MobiDB-lite"/>
    </source>
</evidence>
<proteinExistence type="predicted"/>
<reference evidence="4 5" key="1">
    <citation type="submission" date="2023-08" db="EMBL/GenBank/DDBJ databases">
        <title>Nocardioides seae sp. nov., a bacterium isolated from a soil.</title>
        <authorList>
            <person name="Wang X."/>
        </authorList>
    </citation>
    <scope>NUCLEOTIDE SEQUENCE [LARGE SCALE GENOMIC DNA]</scope>
    <source>
        <strain evidence="4 5">YZH12</strain>
    </source>
</reference>
<dbReference type="InterPro" id="IPR009045">
    <property type="entry name" value="Zn_M74/Hedgehog-like"/>
</dbReference>
<protein>
    <submittedName>
        <fullName evidence="4">M15 family metallopeptidase</fullName>
    </submittedName>
</protein>
<name>A0ABU3PTV7_9ACTN</name>
<feature type="signal peptide" evidence="2">
    <location>
        <begin position="1"/>
        <end position="30"/>
    </location>
</feature>